<evidence type="ECO:0000256" key="1">
    <source>
        <dbReference type="SAM" id="MobiDB-lite"/>
    </source>
</evidence>
<dbReference type="Proteomes" id="UP001362999">
    <property type="component" value="Unassembled WGS sequence"/>
</dbReference>
<evidence type="ECO:0000313" key="2">
    <source>
        <dbReference type="EMBL" id="KAK7000223.1"/>
    </source>
</evidence>
<sequence>MRFRVLWTWRRIPEGKKEADVEVAAKILEMPTRATPRQEERTRDALSTAIRSRVDFPSTGISALTPPHPPPDLQLGISNHRGHRARPTNRPLPPPTDGDEDLDEGGIIDGQLNHRRTLTPTRPSFRNTLHTTRARPAPIRRRLVPTPPHWSHAHQSPTDRMPARSQSNSNSPPRWRCENEIEVEVEAYARCKCELEVRANSERYEMEVEVEVRGTSERVRWRRRWRYERELELLRRIEKKPQRAAHLSPPPDDGDEGGTAPPAPLDDLLDHRAPSRSQDTNAANDKNRVRCSHTPTPASFPALHRRQGRDSFRIRDAGKSRRRRAPPTPHPWVREHPVYTQTSTTTHAPLTADPTCAMPSDSGSRADGRRGAKRAAPANKQSYPPASGRRNA</sequence>
<accession>A0AAW0A263</accession>
<feature type="compositionally biased region" description="Polar residues" evidence="1">
    <location>
        <begin position="339"/>
        <end position="348"/>
    </location>
</feature>
<comment type="caution">
    <text evidence="2">The sequence shown here is derived from an EMBL/GenBank/DDBJ whole genome shotgun (WGS) entry which is preliminary data.</text>
</comment>
<protein>
    <submittedName>
        <fullName evidence="2">Uncharacterized protein</fullName>
    </submittedName>
</protein>
<feature type="compositionally biased region" description="Polar residues" evidence="1">
    <location>
        <begin position="275"/>
        <end position="284"/>
    </location>
</feature>
<proteinExistence type="predicted"/>
<feature type="compositionally biased region" description="Basic and acidic residues" evidence="1">
    <location>
        <begin position="308"/>
        <end position="319"/>
    </location>
</feature>
<feature type="compositionally biased region" description="Polar residues" evidence="1">
    <location>
        <begin position="153"/>
        <end position="172"/>
    </location>
</feature>
<dbReference type="EMBL" id="JAWWNJ010000089">
    <property type="protein sequence ID" value="KAK7000223.1"/>
    <property type="molecule type" value="Genomic_DNA"/>
</dbReference>
<feature type="region of interest" description="Disordered" evidence="1">
    <location>
        <begin position="142"/>
        <end position="174"/>
    </location>
</feature>
<reference evidence="2 3" key="1">
    <citation type="journal article" date="2024" name="J Genomics">
        <title>Draft genome sequencing and assembly of Favolaschia claudopus CIRM-BRFM 2984 isolated from oak limbs.</title>
        <authorList>
            <person name="Navarro D."/>
            <person name="Drula E."/>
            <person name="Chaduli D."/>
            <person name="Cazenave R."/>
            <person name="Ahrendt S."/>
            <person name="Wang J."/>
            <person name="Lipzen A."/>
            <person name="Daum C."/>
            <person name="Barry K."/>
            <person name="Grigoriev I.V."/>
            <person name="Favel A."/>
            <person name="Rosso M.N."/>
            <person name="Martin F."/>
        </authorList>
    </citation>
    <scope>NUCLEOTIDE SEQUENCE [LARGE SCALE GENOMIC DNA]</scope>
    <source>
        <strain evidence="2 3">CIRM-BRFM 2984</strain>
    </source>
</reference>
<feature type="region of interest" description="Disordered" evidence="1">
    <location>
        <begin position="61"/>
        <end position="126"/>
    </location>
</feature>
<feature type="region of interest" description="Disordered" evidence="1">
    <location>
        <begin position="240"/>
        <end position="392"/>
    </location>
</feature>
<gene>
    <name evidence="2" type="ORF">R3P38DRAFT_2797489</name>
</gene>
<organism evidence="2 3">
    <name type="scientific">Favolaschia claudopus</name>
    <dbReference type="NCBI Taxonomy" id="2862362"/>
    <lineage>
        <taxon>Eukaryota</taxon>
        <taxon>Fungi</taxon>
        <taxon>Dikarya</taxon>
        <taxon>Basidiomycota</taxon>
        <taxon>Agaricomycotina</taxon>
        <taxon>Agaricomycetes</taxon>
        <taxon>Agaricomycetidae</taxon>
        <taxon>Agaricales</taxon>
        <taxon>Marasmiineae</taxon>
        <taxon>Mycenaceae</taxon>
        <taxon>Favolaschia</taxon>
    </lineage>
</organism>
<feature type="compositionally biased region" description="Acidic residues" evidence="1">
    <location>
        <begin position="97"/>
        <end position="106"/>
    </location>
</feature>
<name>A0AAW0A263_9AGAR</name>
<dbReference type="AlphaFoldDB" id="A0AAW0A263"/>
<evidence type="ECO:0000313" key="3">
    <source>
        <dbReference type="Proteomes" id="UP001362999"/>
    </source>
</evidence>
<keyword evidence="3" id="KW-1185">Reference proteome</keyword>